<feature type="domain" description="Scaffold protein FimL second" evidence="1">
    <location>
        <begin position="156"/>
        <end position="293"/>
    </location>
</feature>
<dbReference type="InterPro" id="IPR058661">
    <property type="entry name" value="FimL_2nd"/>
</dbReference>
<accession>A0ABV4AK36</accession>
<dbReference type="Pfam" id="PF26379">
    <property type="entry name" value="FimL_2nd"/>
    <property type="match status" value="1"/>
</dbReference>
<dbReference type="EMBL" id="JBGCUO010000001">
    <property type="protein sequence ID" value="MEY1662040.1"/>
    <property type="molecule type" value="Genomic_DNA"/>
</dbReference>
<dbReference type="SUPFAM" id="SSF47226">
    <property type="entry name" value="Histidine-containing phosphotransfer domain, HPT domain"/>
    <property type="match status" value="1"/>
</dbReference>
<evidence type="ECO:0000259" key="1">
    <source>
        <dbReference type="Pfam" id="PF26379"/>
    </source>
</evidence>
<gene>
    <name evidence="2" type="ORF">AB5I84_07745</name>
</gene>
<organism evidence="2 3">
    <name type="scientific">Isoalcanivorax beigongshangi</name>
    <dbReference type="NCBI Taxonomy" id="3238810"/>
    <lineage>
        <taxon>Bacteria</taxon>
        <taxon>Pseudomonadati</taxon>
        <taxon>Pseudomonadota</taxon>
        <taxon>Gammaproteobacteria</taxon>
        <taxon>Oceanospirillales</taxon>
        <taxon>Alcanivoracaceae</taxon>
        <taxon>Isoalcanivorax</taxon>
    </lineage>
</organism>
<keyword evidence="3" id="KW-1185">Reference proteome</keyword>
<name>A0ABV4AK36_9GAMM</name>
<evidence type="ECO:0000313" key="2">
    <source>
        <dbReference type="EMBL" id="MEY1662040.1"/>
    </source>
</evidence>
<protein>
    <recommendedName>
        <fullName evidence="1">Scaffold protein FimL second domain-containing protein</fullName>
    </recommendedName>
</protein>
<comment type="caution">
    <text evidence="2">The sequence shown here is derived from an EMBL/GenBank/DDBJ whole genome shotgun (WGS) entry which is preliminary data.</text>
</comment>
<dbReference type="Proteomes" id="UP001562065">
    <property type="component" value="Unassembled WGS sequence"/>
</dbReference>
<dbReference type="InterPro" id="IPR036641">
    <property type="entry name" value="HPT_dom_sf"/>
</dbReference>
<proteinExistence type="predicted"/>
<dbReference type="RefSeq" id="WP_369455284.1">
    <property type="nucleotide sequence ID" value="NZ_JBGCUO010000001.1"/>
</dbReference>
<reference evidence="2 3" key="1">
    <citation type="submission" date="2024-07" db="EMBL/GenBank/DDBJ databases">
        <authorList>
            <person name="Ren Q."/>
        </authorList>
    </citation>
    <scope>NUCLEOTIDE SEQUENCE [LARGE SCALE GENOMIC DNA]</scope>
    <source>
        <strain evidence="2 3">REN37</strain>
    </source>
</reference>
<sequence>MVAISNTTSITLVRDELGQTLAVIEAALEAFAEDRSRTDDLARAHEAVAQVHGIARMLELPAAVVLLDDMRQALQRPPAQLTDADLAALGRAALLLERYLEYVQLTDRPLPPLLVPGINELRAALGQPLLAESFFFELPGTLLRQPEPEPAQAAVEDLPRLARRLRHMYQAGLLAVLRHQGGSGLKLMARAMAGMDRLCGPAPLGSLWWLAQGVLQGLSMDRMLITASRRQLLSQYDRQLKAVIYQGAEALASPPPPALVQESLYLLAIASVRSGVAGEIAAATALPMLTTEAELQQEMTRMSGASASVTRSVAAGLKEELGMLQQHLDMVSQGALDTRCADLGEMFGRLAGTLEMVTLTADAEHLRGRASQLQAESEQMLTPEHAQYPLLMDDVLCVENAIAALERRVAPRDDINRDIRNDKISMYQLDDARRTVVGECRAGLSLTKRSLTTYLESQGDTMHLVNVPSVLTGVSGGLMFLELQRAQQVLERCRGYIQEQLLAPEATVPPHSAMETLADAVTSVDYYLESMEEQKPIGEAVLDVAAASMAELGYAVPSAEPA</sequence>
<evidence type="ECO:0000313" key="3">
    <source>
        <dbReference type="Proteomes" id="UP001562065"/>
    </source>
</evidence>